<dbReference type="AlphaFoldDB" id="H3AGQ8"/>
<feature type="compositionally biased region" description="Pro residues" evidence="1">
    <location>
        <begin position="198"/>
        <end position="215"/>
    </location>
</feature>
<dbReference type="InterPro" id="IPR039889">
    <property type="entry name" value="CCD33"/>
</dbReference>
<evidence type="ECO:0000313" key="3">
    <source>
        <dbReference type="Proteomes" id="UP000008672"/>
    </source>
</evidence>
<dbReference type="InParanoid" id="H3AGQ8"/>
<proteinExistence type="predicted"/>
<reference evidence="3" key="1">
    <citation type="submission" date="2011-08" db="EMBL/GenBank/DDBJ databases">
        <title>The draft genome of Latimeria chalumnae.</title>
        <authorList>
            <person name="Di Palma F."/>
            <person name="Alfoldi J."/>
            <person name="Johnson J."/>
            <person name="Berlin A."/>
            <person name="Gnerre S."/>
            <person name="Jaffe D."/>
            <person name="MacCallum I."/>
            <person name="Young S."/>
            <person name="Walker B.J."/>
            <person name="Lander E."/>
            <person name="Lindblad-Toh K."/>
        </authorList>
    </citation>
    <scope>NUCLEOTIDE SEQUENCE [LARGE SCALE GENOMIC DNA]</scope>
    <source>
        <strain evidence="3">Wild caught</strain>
    </source>
</reference>
<dbReference type="PANTHER" id="PTHR21623:SF2">
    <property type="entry name" value="COILED-COIL DOMAIN-CONTAINING PROTEIN 33"/>
    <property type="match status" value="1"/>
</dbReference>
<dbReference type="GO" id="GO:0005777">
    <property type="term" value="C:peroxisome"/>
    <property type="evidence" value="ECO:0007669"/>
    <property type="project" value="TreeGrafter"/>
</dbReference>
<name>H3AGQ8_LATCH</name>
<dbReference type="PANTHER" id="PTHR21623">
    <property type="entry name" value="SPERIOLIN-BINDING FACTOR"/>
    <property type="match status" value="1"/>
</dbReference>
<reference evidence="2" key="2">
    <citation type="submission" date="2025-08" db="UniProtKB">
        <authorList>
            <consortium name="Ensembl"/>
        </authorList>
    </citation>
    <scope>IDENTIFICATION</scope>
</reference>
<evidence type="ECO:0000256" key="1">
    <source>
        <dbReference type="SAM" id="MobiDB-lite"/>
    </source>
</evidence>
<accession>H3AGQ8</accession>
<dbReference type="Proteomes" id="UP000008672">
    <property type="component" value="Unassembled WGS sequence"/>
</dbReference>
<keyword evidence="3" id="KW-1185">Reference proteome</keyword>
<protein>
    <submittedName>
        <fullName evidence="2">Uncharacterized protein</fullName>
    </submittedName>
</protein>
<dbReference type="HOGENOM" id="CLU_087317_0_0_1"/>
<dbReference type="GeneTree" id="ENSGT00390000017366"/>
<dbReference type="Ensembl" id="ENSLACT00000008898.1">
    <property type="protein sequence ID" value="ENSLACP00000008829.1"/>
    <property type="gene ID" value="ENSLACG00000007801.1"/>
</dbReference>
<dbReference type="OMA" id="DPTACHC"/>
<dbReference type="eggNOG" id="KOG3544">
    <property type="taxonomic scope" value="Eukaryota"/>
</dbReference>
<feature type="region of interest" description="Disordered" evidence="1">
    <location>
        <begin position="192"/>
        <end position="215"/>
    </location>
</feature>
<organism evidence="2 3">
    <name type="scientific">Latimeria chalumnae</name>
    <name type="common">Coelacanth</name>
    <dbReference type="NCBI Taxonomy" id="7897"/>
    <lineage>
        <taxon>Eukaryota</taxon>
        <taxon>Metazoa</taxon>
        <taxon>Chordata</taxon>
        <taxon>Craniata</taxon>
        <taxon>Vertebrata</taxon>
        <taxon>Euteleostomi</taxon>
        <taxon>Coelacanthiformes</taxon>
        <taxon>Coelacanthidae</taxon>
        <taxon>Latimeria</taxon>
    </lineage>
</organism>
<dbReference type="EMBL" id="AFYH01076954">
    <property type="status" value="NOT_ANNOTATED_CDS"/>
    <property type="molecule type" value="Genomic_DNA"/>
</dbReference>
<evidence type="ECO:0000313" key="2">
    <source>
        <dbReference type="Ensembl" id="ENSLACP00000008829.1"/>
    </source>
</evidence>
<reference evidence="2" key="3">
    <citation type="submission" date="2025-09" db="UniProtKB">
        <authorList>
            <consortium name="Ensembl"/>
        </authorList>
    </citation>
    <scope>IDENTIFICATION</scope>
</reference>
<sequence>LSFRGFGIWGTANMQRSKAKIEEKQLEFEFEILNVQFNELGRYALRLTLENPLLEGSGTGVQLRVNDGDVLFVNTGTSDIIEQRNLNDIHAFQRRKFAFTLPKGFCKNDKNHDVRLRIEALRVKGSSVKNGKKAGEAFFAIYPRTNQPRTNLYAKKEEDLYNYSSIMALLRVQNDELAMHCGRLAFTASFHEDRKPSPHPVTPIPQPSQHPVVPP</sequence>